<gene>
    <name evidence="6" type="ORF">SAMN04489793_1856</name>
</gene>
<dbReference type="PIRSF" id="PIRSF006060">
    <property type="entry name" value="AA_transporter"/>
    <property type="match status" value="1"/>
</dbReference>
<feature type="transmembrane region" description="Helical" evidence="5">
    <location>
        <begin position="360"/>
        <end position="379"/>
    </location>
</feature>
<sequence>MSTFTESLFARKSVDRILADSAAAHDGPQLKRSMGLGHLTALSIGASLGTGIFVILGEATPKAGPAVIVAFILAAVTALFSALSYAEMAGTIPVSGSSYSYAYATIGEFFAWICGWCLLLEYGVSVAAVAVGWGQYINELLRTLFDVELPTAIAAPPGDGGIVNIPSMVIVALACIVLVGGATESARLNTAMVVLKVCVLVFFCAIAFTAFESGNLSPFMPFGTHGMTAAAAMVFFSYIGFDAASTAGNEAKNPTRDLPRAIILSLGIITVLYCLVALAAVGAMPWQEFGGSEASLAKILTDVTGQTWPSVILSIGAVIAIASVVLAVMYGQSRILYTMGSDGLVPRVFAKVNPRTFVPVRNIVIVSVVIAVLAGLVPLGELANATSIGSLFAFALVNVGVILLRINRPDLPRAFKTPLFPLIPVLGIGFCGYLMLQLEARTWIAFAVWSAVGLVVYFVYGYQHSRLRQDVDLAKDAR</sequence>
<keyword evidence="2 5" id="KW-0812">Transmembrane</keyword>
<feature type="transmembrane region" description="Helical" evidence="5">
    <location>
        <begin position="109"/>
        <end position="133"/>
    </location>
</feature>
<dbReference type="Pfam" id="PF13520">
    <property type="entry name" value="AA_permease_2"/>
    <property type="match status" value="1"/>
</dbReference>
<feature type="transmembrane region" description="Helical" evidence="5">
    <location>
        <begin position="223"/>
        <end position="241"/>
    </location>
</feature>
<feature type="transmembrane region" description="Helical" evidence="5">
    <location>
        <begin position="63"/>
        <end position="88"/>
    </location>
</feature>
<feature type="transmembrane region" description="Helical" evidence="5">
    <location>
        <begin position="442"/>
        <end position="460"/>
    </location>
</feature>
<reference evidence="7" key="1">
    <citation type="submission" date="2016-10" db="EMBL/GenBank/DDBJ databases">
        <authorList>
            <person name="Varghese N."/>
            <person name="Submissions S."/>
        </authorList>
    </citation>
    <scope>NUCLEOTIDE SEQUENCE [LARGE SCALE GENOMIC DNA]</scope>
    <source>
        <strain evidence="7">DSM 44234</strain>
    </source>
</reference>
<comment type="subcellular location">
    <subcellularLocation>
        <location evidence="1">Membrane</location>
        <topology evidence="1">Multi-pass membrane protein</topology>
    </subcellularLocation>
</comment>
<evidence type="ECO:0000256" key="2">
    <source>
        <dbReference type="ARBA" id="ARBA00022692"/>
    </source>
</evidence>
<keyword evidence="4 5" id="KW-0472">Membrane</keyword>
<evidence type="ECO:0000256" key="1">
    <source>
        <dbReference type="ARBA" id="ARBA00004141"/>
    </source>
</evidence>
<evidence type="ECO:0000313" key="7">
    <source>
        <dbReference type="Proteomes" id="UP000182241"/>
    </source>
</evidence>
<dbReference type="OrthoDB" id="9762947at2"/>
<protein>
    <submittedName>
        <fullName evidence="6">Amino acid/polyamine/organocation transporter, APC superfamily</fullName>
    </submittedName>
</protein>
<dbReference type="Proteomes" id="UP000182241">
    <property type="component" value="Unassembled WGS sequence"/>
</dbReference>
<dbReference type="EMBL" id="FNSA01000003">
    <property type="protein sequence ID" value="SEC23517.1"/>
    <property type="molecule type" value="Genomic_DNA"/>
</dbReference>
<evidence type="ECO:0000256" key="3">
    <source>
        <dbReference type="ARBA" id="ARBA00022989"/>
    </source>
</evidence>
<dbReference type="PANTHER" id="PTHR43243:SF24">
    <property type="entry name" value="CATIONIC AMINO ACID TRANSPORT INTEGRAL MEMBRANE PROTEIN ROCE-RELATED"/>
    <property type="match status" value="1"/>
</dbReference>
<feature type="transmembrane region" description="Helical" evidence="5">
    <location>
        <begin position="161"/>
        <end position="181"/>
    </location>
</feature>
<feature type="transmembrane region" description="Helical" evidence="5">
    <location>
        <begin position="39"/>
        <end position="57"/>
    </location>
</feature>
<feature type="transmembrane region" description="Helical" evidence="5">
    <location>
        <begin position="418"/>
        <end position="436"/>
    </location>
</feature>
<proteinExistence type="predicted"/>
<name>A0A1H4QVD8_TSUTY</name>
<dbReference type="RefSeq" id="WP_068742562.1">
    <property type="nucleotide sequence ID" value="NZ_FNSA01000003.1"/>
</dbReference>
<feature type="transmembrane region" description="Helical" evidence="5">
    <location>
        <begin position="262"/>
        <end position="287"/>
    </location>
</feature>
<feature type="transmembrane region" description="Helical" evidence="5">
    <location>
        <begin position="307"/>
        <end position="330"/>
    </location>
</feature>
<dbReference type="GO" id="GO:0015171">
    <property type="term" value="F:amino acid transmembrane transporter activity"/>
    <property type="evidence" value="ECO:0007669"/>
    <property type="project" value="TreeGrafter"/>
</dbReference>
<feature type="transmembrane region" description="Helical" evidence="5">
    <location>
        <begin position="385"/>
        <end position="406"/>
    </location>
</feature>
<evidence type="ECO:0000313" key="6">
    <source>
        <dbReference type="EMBL" id="SEC23517.1"/>
    </source>
</evidence>
<evidence type="ECO:0000256" key="4">
    <source>
        <dbReference type="ARBA" id="ARBA00023136"/>
    </source>
</evidence>
<feature type="transmembrane region" description="Helical" evidence="5">
    <location>
        <begin position="193"/>
        <end position="211"/>
    </location>
</feature>
<dbReference type="AlphaFoldDB" id="A0A1H4QVD8"/>
<dbReference type="InterPro" id="IPR002293">
    <property type="entry name" value="AA/rel_permease1"/>
</dbReference>
<keyword evidence="7" id="KW-1185">Reference proteome</keyword>
<organism evidence="6 7">
    <name type="scientific">Tsukamurella tyrosinosolvens</name>
    <dbReference type="NCBI Taxonomy" id="57704"/>
    <lineage>
        <taxon>Bacteria</taxon>
        <taxon>Bacillati</taxon>
        <taxon>Actinomycetota</taxon>
        <taxon>Actinomycetes</taxon>
        <taxon>Mycobacteriales</taxon>
        <taxon>Tsukamurellaceae</taxon>
        <taxon>Tsukamurella</taxon>
    </lineage>
</organism>
<dbReference type="GO" id="GO:0016020">
    <property type="term" value="C:membrane"/>
    <property type="evidence" value="ECO:0007669"/>
    <property type="project" value="UniProtKB-SubCell"/>
</dbReference>
<accession>A0A1H4QVD8</accession>
<keyword evidence="3 5" id="KW-1133">Transmembrane helix</keyword>
<dbReference type="Gene3D" id="1.20.1740.10">
    <property type="entry name" value="Amino acid/polyamine transporter I"/>
    <property type="match status" value="1"/>
</dbReference>
<evidence type="ECO:0000256" key="5">
    <source>
        <dbReference type="SAM" id="Phobius"/>
    </source>
</evidence>
<dbReference type="STRING" id="57704.SAMN04489793_1856"/>
<dbReference type="PANTHER" id="PTHR43243">
    <property type="entry name" value="INNER MEMBRANE TRANSPORTER YGJI-RELATED"/>
    <property type="match status" value="1"/>
</dbReference>